<accession>A0A409YUL8</accession>
<dbReference type="EMBL" id="NHTK01000586">
    <property type="protein sequence ID" value="PPR06714.1"/>
    <property type="molecule type" value="Genomic_DNA"/>
</dbReference>
<dbReference type="InParanoid" id="A0A409YUL8"/>
<feature type="region of interest" description="Disordered" evidence="1">
    <location>
        <begin position="304"/>
        <end position="324"/>
    </location>
</feature>
<gene>
    <name evidence="3" type="ORF">CVT24_013034</name>
</gene>
<dbReference type="AlphaFoldDB" id="A0A409YUL8"/>
<dbReference type="STRING" id="181874.A0A409YUL8"/>
<keyword evidence="2" id="KW-1133">Transmembrane helix</keyword>
<sequence>MSGTLDNSTSWQPIDETPLDVLNDAVNLIASTTINGVAYGVVLTLYLVCVYALIQQFRAGIRKNQAIWSGVYITIMFALGTVYCAVNSRITQLAYVNFRNFPGGPAAFAVFVFSTPINIAGAAAFFITSWMNDALLVWRLWVLYRGSRYATLITGFALIMYLGTFSMGMVTLIESVLPTQSFWSAIAIKFALAYYALTTSYTIVITGLMIARILMVRRAFIKATGRREYGTQYLSIAAMLIESSALYTIWGIIFLGLYIVNHPVQFVFLASLSEVQIIAPLLIIYRVSIGKAWQSDTTQTLTAGGQSQSRTAVRSNGITSGTATDRTYNNIHVVVDRNVTHDESSLHKEHYELA</sequence>
<proteinExistence type="predicted"/>
<keyword evidence="2" id="KW-0472">Membrane</keyword>
<feature type="transmembrane region" description="Helical" evidence="2">
    <location>
        <begin position="66"/>
        <end position="86"/>
    </location>
</feature>
<feature type="transmembrane region" description="Helical" evidence="2">
    <location>
        <begin position="36"/>
        <end position="54"/>
    </location>
</feature>
<feature type="transmembrane region" description="Helical" evidence="2">
    <location>
        <begin position="106"/>
        <end position="128"/>
    </location>
</feature>
<feature type="transmembrane region" description="Helical" evidence="2">
    <location>
        <begin position="266"/>
        <end position="285"/>
    </location>
</feature>
<name>A0A409YUL8_9AGAR</name>
<evidence type="ECO:0008006" key="5">
    <source>
        <dbReference type="Google" id="ProtNLM"/>
    </source>
</evidence>
<evidence type="ECO:0000256" key="2">
    <source>
        <dbReference type="SAM" id="Phobius"/>
    </source>
</evidence>
<feature type="transmembrane region" description="Helical" evidence="2">
    <location>
        <begin position="236"/>
        <end position="260"/>
    </location>
</feature>
<feature type="transmembrane region" description="Helical" evidence="2">
    <location>
        <begin position="149"/>
        <end position="173"/>
    </location>
</feature>
<evidence type="ECO:0000313" key="4">
    <source>
        <dbReference type="Proteomes" id="UP000284842"/>
    </source>
</evidence>
<protein>
    <recommendedName>
        <fullName evidence="5">G-protein coupled receptors family 1 profile domain-containing protein</fullName>
    </recommendedName>
</protein>
<feature type="transmembrane region" description="Helical" evidence="2">
    <location>
        <begin position="193"/>
        <end position="215"/>
    </location>
</feature>
<comment type="caution">
    <text evidence="3">The sequence shown here is derived from an EMBL/GenBank/DDBJ whole genome shotgun (WGS) entry which is preliminary data.</text>
</comment>
<reference evidence="3 4" key="1">
    <citation type="journal article" date="2018" name="Evol. Lett.">
        <title>Horizontal gene cluster transfer increased hallucinogenic mushroom diversity.</title>
        <authorList>
            <person name="Reynolds H.T."/>
            <person name="Vijayakumar V."/>
            <person name="Gluck-Thaler E."/>
            <person name="Korotkin H.B."/>
            <person name="Matheny P.B."/>
            <person name="Slot J.C."/>
        </authorList>
    </citation>
    <scope>NUCLEOTIDE SEQUENCE [LARGE SCALE GENOMIC DNA]</scope>
    <source>
        <strain evidence="3 4">2629</strain>
    </source>
</reference>
<keyword evidence="2" id="KW-0812">Transmembrane</keyword>
<dbReference type="OrthoDB" id="2641762at2759"/>
<keyword evidence="4" id="KW-1185">Reference proteome</keyword>
<evidence type="ECO:0000313" key="3">
    <source>
        <dbReference type="EMBL" id="PPR06714.1"/>
    </source>
</evidence>
<evidence type="ECO:0000256" key="1">
    <source>
        <dbReference type="SAM" id="MobiDB-lite"/>
    </source>
</evidence>
<organism evidence="3 4">
    <name type="scientific">Panaeolus cyanescens</name>
    <dbReference type="NCBI Taxonomy" id="181874"/>
    <lineage>
        <taxon>Eukaryota</taxon>
        <taxon>Fungi</taxon>
        <taxon>Dikarya</taxon>
        <taxon>Basidiomycota</taxon>
        <taxon>Agaricomycotina</taxon>
        <taxon>Agaricomycetes</taxon>
        <taxon>Agaricomycetidae</taxon>
        <taxon>Agaricales</taxon>
        <taxon>Agaricineae</taxon>
        <taxon>Galeropsidaceae</taxon>
        <taxon>Panaeolus</taxon>
    </lineage>
</organism>
<dbReference type="Proteomes" id="UP000284842">
    <property type="component" value="Unassembled WGS sequence"/>
</dbReference>